<dbReference type="Proteomes" id="UP001211044">
    <property type="component" value="Chromosome"/>
</dbReference>
<feature type="region of interest" description="Disordered" evidence="1">
    <location>
        <begin position="162"/>
        <end position="192"/>
    </location>
</feature>
<evidence type="ECO:0000256" key="1">
    <source>
        <dbReference type="SAM" id="MobiDB-lite"/>
    </source>
</evidence>
<dbReference type="KEGG" id="wne:PIG85_02510"/>
<name>A0AB38XQI4_9ACTO</name>
<evidence type="ECO:0000313" key="4">
    <source>
        <dbReference type="Proteomes" id="UP001211044"/>
    </source>
</evidence>
<feature type="compositionally biased region" description="Basic and acidic residues" evidence="1">
    <location>
        <begin position="162"/>
        <end position="180"/>
    </location>
</feature>
<keyword evidence="2" id="KW-0732">Signal</keyword>
<proteinExistence type="predicted"/>
<sequence>MLKKHITRAAAAAFAFSTGIAAFGGSALAADSPKAELDLAPSYTVSGMKSPGFAGSVAVHVKNVGSQRYYGEFPAIRFHVKVKTAQGPRGVDRLITTGNLEGAYTRDLGFDAKTSTRTFEITLSNPVNVGEDQLIGWFSFGDGDTQEGRLKNYITVTQVSRLDGDNSKGNDQNVDSRSHTTLDTGGKSAGIF</sequence>
<feature type="chain" id="PRO_5044345032" description="DUF4352 domain-containing protein" evidence="2">
    <location>
        <begin position="30"/>
        <end position="192"/>
    </location>
</feature>
<dbReference type="EMBL" id="CP116394">
    <property type="protein sequence ID" value="WCE46534.1"/>
    <property type="molecule type" value="Genomic_DNA"/>
</dbReference>
<evidence type="ECO:0000313" key="3">
    <source>
        <dbReference type="EMBL" id="WCE46534.1"/>
    </source>
</evidence>
<protein>
    <recommendedName>
        <fullName evidence="5">DUF4352 domain-containing protein</fullName>
    </recommendedName>
</protein>
<evidence type="ECO:0000256" key="2">
    <source>
        <dbReference type="SAM" id="SignalP"/>
    </source>
</evidence>
<reference evidence="3" key="1">
    <citation type="submission" date="2023-01" db="EMBL/GenBank/DDBJ databases">
        <title>Comparative Genomic Analysis of the Clinically-Derived Winkia Strain NY0527 Provides Evidence into the Taxonomic Reassignment of Winkia neuii and Characterizes Their Virulence Traits.</title>
        <authorList>
            <person name="Cai X."/>
            <person name="Peng Y."/>
            <person name="Li M."/>
            <person name="Qiu Y."/>
            <person name="Wang Y."/>
            <person name="Xu L."/>
            <person name="Hou Q."/>
        </authorList>
    </citation>
    <scope>NUCLEOTIDE SEQUENCE</scope>
    <source>
        <strain evidence="3">NY0527</strain>
    </source>
</reference>
<feature type="signal peptide" evidence="2">
    <location>
        <begin position="1"/>
        <end position="29"/>
    </location>
</feature>
<dbReference type="RefSeq" id="WP_004805574.1">
    <property type="nucleotide sequence ID" value="NZ_CP116394.1"/>
</dbReference>
<accession>A0AB38XQI4</accession>
<evidence type="ECO:0008006" key="5">
    <source>
        <dbReference type="Google" id="ProtNLM"/>
    </source>
</evidence>
<organism evidence="3 4">
    <name type="scientific">Winkia neuii subsp. anitrata</name>
    <dbReference type="NCBI Taxonomy" id="29318"/>
    <lineage>
        <taxon>Bacteria</taxon>
        <taxon>Bacillati</taxon>
        <taxon>Actinomycetota</taxon>
        <taxon>Actinomycetes</taxon>
        <taxon>Actinomycetales</taxon>
        <taxon>Actinomycetaceae</taxon>
        <taxon>Winkia</taxon>
    </lineage>
</organism>
<dbReference type="AlphaFoldDB" id="A0AB38XQI4"/>
<gene>
    <name evidence="3" type="ORF">PIG85_02510</name>
</gene>